<dbReference type="InterPro" id="IPR004378">
    <property type="entry name" value="F420H2_quin_Rdtase"/>
</dbReference>
<evidence type="ECO:0000256" key="1">
    <source>
        <dbReference type="SAM" id="MobiDB-lite"/>
    </source>
</evidence>
<sequence>MTSRREEILERLGGSRLFAAVASRVAPPVDRALYRRLGGRTLGAGPQTLLLTTRRRSSGRMRTVPLLYVRDGERLAVAASNWGRKVPSRNASHARISPKAREIGEASRSMEG</sequence>
<gene>
    <name evidence="2" type="ordered locus">Rxyl_0071</name>
</gene>
<dbReference type="eggNOG" id="ENOG5030I73">
    <property type="taxonomic scope" value="Bacteria"/>
</dbReference>
<dbReference type="OrthoDB" id="8225825at2"/>
<dbReference type="STRING" id="266117.Rxyl_0071"/>
<dbReference type="KEGG" id="rxy:Rxyl_0071"/>
<name>Q1AZX6_RUBXD</name>
<dbReference type="RefSeq" id="WP_011563070.1">
    <property type="nucleotide sequence ID" value="NC_008148.1"/>
</dbReference>
<dbReference type="GO" id="GO:0016491">
    <property type="term" value="F:oxidoreductase activity"/>
    <property type="evidence" value="ECO:0007669"/>
    <property type="project" value="InterPro"/>
</dbReference>
<dbReference type="Gene3D" id="2.30.110.10">
    <property type="entry name" value="Electron Transport, Fmn-binding Protein, Chain A"/>
    <property type="match status" value="1"/>
</dbReference>
<feature type="region of interest" description="Disordered" evidence="1">
    <location>
        <begin position="87"/>
        <end position="112"/>
    </location>
</feature>
<accession>Q1AZX6</accession>
<dbReference type="Proteomes" id="UP000006637">
    <property type="component" value="Chromosome"/>
</dbReference>
<evidence type="ECO:0000313" key="2">
    <source>
        <dbReference type="EMBL" id="ABG03052.1"/>
    </source>
</evidence>
<dbReference type="Pfam" id="PF04075">
    <property type="entry name" value="F420H2_quin_red"/>
    <property type="match status" value="1"/>
</dbReference>
<dbReference type="HOGENOM" id="CLU_2143983_0_0_11"/>
<feature type="compositionally biased region" description="Basic and acidic residues" evidence="1">
    <location>
        <begin position="99"/>
        <end position="112"/>
    </location>
</feature>
<evidence type="ECO:0000313" key="3">
    <source>
        <dbReference type="Proteomes" id="UP000006637"/>
    </source>
</evidence>
<organism evidence="2 3">
    <name type="scientific">Rubrobacter xylanophilus (strain DSM 9941 / JCM 11954 / NBRC 16129 / PRD-1)</name>
    <dbReference type="NCBI Taxonomy" id="266117"/>
    <lineage>
        <taxon>Bacteria</taxon>
        <taxon>Bacillati</taxon>
        <taxon>Actinomycetota</taxon>
        <taxon>Rubrobacteria</taxon>
        <taxon>Rubrobacterales</taxon>
        <taxon>Rubrobacteraceae</taxon>
        <taxon>Rubrobacter</taxon>
    </lineage>
</organism>
<evidence type="ECO:0008006" key="4">
    <source>
        <dbReference type="Google" id="ProtNLM"/>
    </source>
</evidence>
<dbReference type="InterPro" id="IPR012349">
    <property type="entry name" value="Split_barrel_FMN-bd"/>
</dbReference>
<reference evidence="2 3" key="1">
    <citation type="submission" date="2006-06" db="EMBL/GenBank/DDBJ databases">
        <title>Complete sequence of Rubrobacter xylanophilus DSM 9941.</title>
        <authorList>
            <consortium name="US DOE Joint Genome Institute"/>
            <person name="Copeland A."/>
            <person name="Lucas S."/>
            <person name="Lapidus A."/>
            <person name="Barry K."/>
            <person name="Detter J.C."/>
            <person name="Glavina del Rio T."/>
            <person name="Hammon N."/>
            <person name="Israni S."/>
            <person name="Dalin E."/>
            <person name="Tice H."/>
            <person name="Pitluck S."/>
            <person name="Munk A.C."/>
            <person name="Brettin T."/>
            <person name="Bruce D."/>
            <person name="Han C."/>
            <person name="Tapia R."/>
            <person name="Gilna P."/>
            <person name="Schmutz J."/>
            <person name="Larimer F."/>
            <person name="Land M."/>
            <person name="Hauser L."/>
            <person name="Kyrpides N."/>
            <person name="Lykidis A."/>
            <person name="da Costa M.S."/>
            <person name="Rainey F.A."/>
            <person name="Empadinhas N."/>
            <person name="Jolivet E."/>
            <person name="Battista J.R."/>
            <person name="Richardson P."/>
        </authorList>
    </citation>
    <scope>NUCLEOTIDE SEQUENCE [LARGE SCALE GENOMIC DNA]</scope>
    <source>
        <strain evidence="3">DSM 9941 / NBRC 16129 / PRD-1</strain>
    </source>
</reference>
<protein>
    <recommendedName>
        <fullName evidence="4">Nitroreductase family deazaflavin-dependent oxidoreductase</fullName>
    </recommendedName>
</protein>
<keyword evidence="3" id="KW-1185">Reference proteome</keyword>
<dbReference type="EMBL" id="CP000386">
    <property type="protein sequence ID" value="ABG03052.1"/>
    <property type="molecule type" value="Genomic_DNA"/>
</dbReference>
<dbReference type="AlphaFoldDB" id="Q1AZX6"/>
<proteinExistence type="predicted"/>